<dbReference type="EMBL" id="BAAAMU010000170">
    <property type="protein sequence ID" value="GAA1690202.1"/>
    <property type="molecule type" value="Genomic_DNA"/>
</dbReference>
<name>A0ABP4TM83_9ACTN</name>
<comment type="caution">
    <text evidence="1">The sequence shown here is derived from an EMBL/GenBank/DDBJ whole genome shotgun (WGS) entry which is preliminary data.</text>
</comment>
<keyword evidence="2" id="KW-1185">Reference proteome</keyword>
<evidence type="ECO:0000313" key="1">
    <source>
        <dbReference type="EMBL" id="GAA1690202.1"/>
    </source>
</evidence>
<proteinExistence type="predicted"/>
<gene>
    <name evidence="1" type="ORF">GCM10009733_103050</name>
</gene>
<evidence type="ECO:0000313" key="2">
    <source>
        <dbReference type="Proteomes" id="UP001500064"/>
    </source>
</evidence>
<protein>
    <submittedName>
        <fullName evidence="1">Uncharacterized protein</fullName>
    </submittedName>
</protein>
<accession>A0ABP4TM83</accession>
<organism evidence="1 2">
    <name type="scientific">Nonomuraea maheshkhaliensis</name>
    <dbReference type="NCBI Taxonomy" id="419590"/>
    <lineage>
        <taxon>Bacteria</taxon>
        <taxon>Bacillati</taxon>
        <taxon>Actinomycetota</taxon>
        <taxon>Actinomycetes</taxon>
        <taxon>Streptosporangiales</taxon>
        <taxon>Streptosporangiaceae</taxon>
        <taxon>Nonomuraea</taxon>
    </lineage>
</organism>
<dbReference type="Proteomes" id="UP001500064">
    <property type="component" value="Unassembled WGS sequence"/>
</dbReference>
<sequence length="99" mass="10786">MARHSPTFTGPRYAERGKVTCETEGIPLMTALMLTGGVLRVIEPITLPDGTRVDCTRDITPGAPDYGDWLPFAVPEEVAWRGDLDDAAILDRWRSAASA</sequence>
<reference evidence="2" key="1">
    <citation type="journal article" date="2019" name="Int. J. Syst. Evol. Microbiol.">
        <title>The Global Catalogue of Microorganisms (GCM) 10K type strain sequencing project: providing services to taxonomists for standard genome sequencing and annotation.</title>
        <authorList>
            <consortium name="The Broad Institute Genomics Platform"/>
            <consortium name="The Broad Institute Genome Sequencing Center for Infectious Disease"/>
            <person name="Wu L."/>
            <person name="Ma J."/>
        </authorList>
    </citation>
    <scope>NUCLEOTIDE SEQUENCE [LARGE SCALE GENOMIC DNA]</scope>
    <source>
        <strain evidence="2">JCM 13929</strain>
    </source>
</reference>